<dbReference type="InterPro" id="IPR007750">
    <property type="entry name" value="DUF674"/>
</dbReference>
<accession>A0ABD3SWB8</accession>
<feature type="region of interest" description="Disordered" evidence="1">
    <location>
        <begin position="250"/>
        <end position="282"/>
    </location>
</feature>
<dbReference type="Pfam" id="PF05056">
    <property type="entry name" value="DUF674"/>
    <property type="match status" value="1"/>
</dbReference>
<name>A0ABD3SWB8_9LAMI</name>
<dbReference type="PANTHER" id="PTHR33103">
    <property type="entry name" value="OS01G0153900 PROTEIN"/>
    <property type="match status" value="1"/>
</dbReference>
<protein>
    <submittedName>
        <fullName evidence="2">Uncharacterized protein</fullName>
    </submittedName>
</protein>
<comment type="caution">
    <text evidence="2">The sequence shown here is derived from an EMBL/GenBank/DDBJ whole genome shotgun (WGS) entry which is preliminary data.</text>
</comment>
<dbReference type="Proteomes" id="UP001634393">
    <property type="component" value="Unassembled WGS sequence"/>
</dbReference>
<dbReference type="EMBL" id="JBJXBP010000005">
    <property type="protein sequence ID" value="KAL3828508.1"/>
    <property type="molecule type" value="Genomic_DNA"/>
</dbReference>
<keyword evidence="3" id="KW-1185">Reference proteome</keyword>
<evidence type="ECO:0000313" key="3">
    <source>
        <dbReference type="Proteomes" id="UP001634393"/>
    </source>
</evidence>
<reference evidence="2 3" key="1">
    <citation type="submission" date="2024-12" db="EMBL/GenBank/DDBJ databases">
        <title>The unique morphological basis and parallel evolutionary history of personate flowers in Penstemon.</title>
        <authorList>
            <person name="Depatie T.H."/>
            <person name="Wessinger C.A."/>
        </authorList>
    </citation>
    <scope>NUCLEOTIDE SEQUENCE [LARGE SCALE GENOMIC DNA]</scope>
    <source>
        <strain evidence="2">WTNN_2</strain>
        <tissue evidence="2">Leaf</tissue>
    </source>
</reference>
<proteinExistence type="predicted"/>
<gene>
    <name evidence="2" type="ORF">ACJIZ3_017310</name>
</gene>
<evidence type="ECO:0000313" key="2">
    <source>
        <dbReference type="EMBL" id="KAL3828508.1"/>
    </source>
</evidence>
<dbReference type="AlphaFoldDB" id="A0ABD3SWB8"/>
<organism evidence="2 3">
    <name type="scientific">Penstemon smallii</name>
    <dbReference type="NCBI Taxonomy" id="265156"/>
    <lineage>
        <taxon>Eukaryota</taxon>
        <taxon>Viridiplantae</taxon>
        <taxon>Streptophyta</taxon>
        <taxon>Embryophyta</taxon>
        <taxon>Tracheophyta</taxon>
        <taxon>Spermatophyta</taxon>
        <taxon>Magnoliopsida</taxon>
        <taxon>eudicotyledons</taxon>
        <taxon>Gunneridae</taxon>
        <taxon>Pentapetalae</taxon>
        <taxon>asterids</taxon>
        <taxon>lamiids</taxon>
        <taxon>Lamiales</taxon>
        <taxon>Plantaginaceae</taxon>
        <taxon>Cheloneae</taxon>
        <taxon>Penstemon</taxon>
    </lineage>
</organism>
<evidence type="ECO:0000256" key="1">
    <source>
        <dbReference type="SAM" id="MobiDB-lite"/>
    </source>
</evidence>
<dbReference type="PANTHER" id="PTHR33103:SF19">
    <property type="entry name" value="OS09G0544700 PROTEIN"/>
    <property type="match status" value="1"/>
</dbReference>
<sequence>MFIIIMEEPQISLKLLINSQREEVIYAEAGKDCVDFLFHILSLPIASVIRLLRENGMVGTVQNLYESVKNLDETYILPQHGKTSILTPKSRACDCSVPLLQLSTSPNEKTFYKCSDYRHSNVRCITDDPRATCPSCFKEMTTSVTFVAPPLPENATNEAGVVKGVVSYMVMDDLVVKPMSTLSILTLLKEFNVRDVSVLQEKVVNLGTNEALNLLKASFYSKKVLTEVFLTTSLHKRFAFLLTEPLADDDDMDPDYHEDDYDDDDDDYADDDYDDNDDDEDDRMTMNLKKLIVT</sequence>